<reference evidence="8" key="1">
    <citation type="journal article" date="2019" name="Int. J. Syst. Evol. Microbiol.">
        <title>The Global Catalogue of Microorganisms (GCM) 10K type strain sequencing project: providing services to taxonomists for standard genome sequencing and annotation.</title>
        <authorList>
            <consortium name="The Broad Institute Genomics Platform"/>
            <consortium name="The Broad Institute Genome Sequencing Center for Infectious Disease"/>
            <person name="Wu L."/>
            <person name="Ma J."/>
        </authorList>
    </citation>
    <scope>NUCLEOTIDE SEQUENCE [LARGE SCALE GENOMIC DNA]</scope>
    <source>
        <strain evidence="8">CCM 7435</strain>
    </source>
</reference>
<keyword evidence="4 5" id="KW-0720">Serine protease</keyword>
<sequence length="1125" mass="115629">MAEPRQPSRTEWTSLQAALGTAAGYGDRSLIASVVENARLTPYRSTAIETVAQQLRPELAGAIRQAAATGQELARLTAAASPSPAGGTGVLANPTPFPGGDPNIPPSSLSEYQRNYSLDAMHVDAALALGLTGRGVTVGVIDSGIDIRPDGTMHPEFAGRIDPRSTSFLYWFDPARLPANWDEEDFYAAFVQGPTDPMDLDGHGTHVAGIIGAGQNGFGMQGVASGATLLAVKAIAGGGTVPYNGGELSIVDIEYCGPSILKGGCDEIGGKDFAAETYAFQYLAQFPDVRVINGSFGPNPPRGAVNWDLGDAVQQGYLLAEAQMARRNLDAGQIIVMAAGNGRIYSPIRSESPDGIGLYPFIQPANQGVRNSAGYLVYDDHGSGLDLSFTSAEALAAAEAEDGNARGRIVVVVALDAYNQLASYSQMCGVAMNWCVSAPGGDQVAVRFPDRGLPGDRGIDSTVPKDSYDYYSGTSMASPNVAGALAVLIEAYPSFTPAEIVNIMFVTAQDLGAPGIDEIYGWGLVRLDRALAAGPVGMNGSGTYTVGAENTDIAWLVGFTGQGSLDKVGSGTLTVLDDVTFQKASTVDGGTLSVEGALTTPSLAIATNGTLGGTGRVNADVTIAGTLAPGHSPGTLTVSGDVTLASTATTRIEIDGPATGSGAGSFDRLVVLGAESVFTAGGTLAPVLRGIVGEATNSFTPSLGQSFAFVQAPSITGSFAALAQPDSGLPAGTRLDVLYAPQTLALAATPARYGDFAALGLSSTRNERSLGAAIDALRPAAGVRPDANANDLFNILYAADAMALDRGFSSLTGQLQADMATTAVRAVGRFADTLGERQMGVALNRLATTGTPYGTGEAWVAGETNATNVSGSLGLAGYDTRASNVVLGLDWRFGFGVAGIAASYEYADVSAGVDGSGDVDTYHGGLYGTFAIGPMALALRGGVTYGDLSTVRTTTLGAYSEAAASNGHGLGGFAEATLFRAFETPAVTVTPSATLGYRGFHRDGMGETGSLFALSVPGQTFDETQATLAVAFSRRVVLSNGTVLEPVLSAGWRHDFGDLAQTSDLDILGTIFETESAPIGSNAFLGRLELNAVASDRLSLGAAYEAEIRDNLTGHTFAAQATLRF</sequence>
<dbReference type="PROSITE" id="PS00138">
    <property type="entry name" value="SUBTILASE_SER"/>
    <property type="match status" value="1"/>
</dbReference>
<dbReference type="Proteomes" id="UP001597299">
    <property type="component" value="Unassembled WGS sequence"/>
</dbReference>
<evidence type="ECO:0000256" key="4">
    <source>
        <dbReference type="ARBA" id="ARBA00022825"/>
    </source>
</evidence>
<proteinExistence type="inferred from homology"/>
<dbReference type="PANTHER" id="PTHR42884">
    <property type="entry name" value="PROPROTEIN CONVERTASE SUBTILISIN/KEXIN-RELATED"/>
    <property type="match status" value="1"/>
</dbReference>
<feature type="domain" description="Autotransporter" evidence="6">
    <location>
        <begin position="851"/>
        <end position="1125"/>
    </location>
</feature>
<comment type="caution">
    <text evidence="7">The sequence shown here is derived from an EMBL/GenBank/DDBJ whole genome shotgun (WGS) entry which is preliminary data.</text>
</comment>
<accession>A0ABW4Z2F5</accession>
<keyword evidence="2" id="KW-0732">Signal</keyword>
<gene>
    <name evidence="7" type="ORF">ACFSNC_20140</name>
</gene>
<dbReference type="CDD" id="cd04848">
    <property type="entry name" value="Peptidases_S8_Autotransporter_serine_protease_like"/>
    <property type="match status" value="1"/>
</dbReference>
<dbReference type="SMART" id="SM00869">
    <property type="entry name" value="Autotransporter"/>
    <property type="match status" value="1"/>
</dbReference>
<dbReference type="PANTHER" id="PTHR42884:SF14">
    <property type="entry name" value="NEUROENDOCRINE CONVERTASE 1"/>
    <property type="match status" value="1"/>
</dbReference>
<dbReference type="Pfam" id="PF03797">
    <property type="entry name" value="Autotransporter"/>
    <property type="match status" value="1"/>
</dbReference>
<evidence type="ECO:0000313" key="7">
    <source>
        <dbReference type="EMBL" id="MFD2142725.1"/>
    </source>
</evidence>
<dbReference type="RefSeq" id="WP_213353500.1">
    <property type="nucleotide sequence ID" value="NZ_JAHBGB010000037.1"/>
</dbReference>
<dbReference type="InterPro" id="IPR006315">
    <property type="entry name" value="OM_autotransptr_brl_dom"/>
</dbReference>
<feature type="active site" description="Charge relay system" evidence="5">
    <location>
        <position position="475"/>
    </location>
</feature>
<dbReference type="PROSITE" id="PS51208">
    <property type="entry name" value="AUTOTRANSPORTER"/>
    <property type="match status" value="1"/>
</dbReference>
<dbReference type="NCBIfam" id="TIGR01414">
    <property type="entry name" value="autotrans_barl"/>
    <property type="match status" value="1"/>
</dbReference>
<dbReference type="PROSITE" id="PS00137">
    <property type="entry name" value="SUBTILASE_HIS"/>
    <property type="match status" value="1"/>
</dbReference>
<dbReference type="InterPro" id="IPR005546">
    <property type="entry name" value="Autotransporte_beta"/>
</dbReference>
<feature type="active site" description="Charge relay system" evidence="5">
    <location>
        <position position="203"/>
    </location>
</feature>
<keyword evidence="8" id="KW-1185">Reference proteome</keyword>
<feature type="active site" description="Charge relay system" evidence="5">
    <location>
        <position position="142"/>
    </location>
</feature>
<dbReference type="InterPro" id="IPR015500">
    <property type="entry name" value="Peptidase_S8_subtilisin-rel"/>
</dbReference>
<dbReference type="EMBL" id="JBHUHD010000001">
    <property type="protein sequence ID" value="MFD2142725.1"/>
    <property type="molecule type" value="Genomic_DNA"/>
</dbReference>
<keyword evidence="3 5" id="KW-0378">Hydrolase</keyword>
<dbReference type="SUPFAM" id="SSF103515">
    <property type="entry name" value="Autotransporter"/>
    <property type="match status" value="1"/>
</dbReference>
<protein>
    <submittedName>
        <fullName evidence="7">S8 family serine peptidase</fullName>
    </submittedName>
</protein>
<dbReference type="InterPro" id="IPR036709">
    <property type="entry name" value="Autotransporte_beta_dom_sf"/>
</dbReference>
<dbReference type="InterPro" id="IPR022398">
    <property type="entry name" value="Peptidase_S8_His-AS"/>
</dbReference>
<dbReference type="InterPro" id="IPR000209">
    <property type="entry name" value="Peptidase_S8/S53_dom"/>
</dbReference>
<evidence type="ECO:0000256" key="2">
    <source>
        <dbReference type="ARBA" id="ARBA00022729"/>
    </source>
</evidence>
<keyword evidence="1 5" id="KW-0645">Protease</keyword>
<dbReference type="Gene3D" id="3.40.50.200">
    <property type="entry name" value="Peptidase S8/S53 domain"/>
    <property type="match status" value="1"/>
</dbReference>
<organism evidence="7 8">
    <name type="scientific">Ancylobacter oerskovii</name>
    <dbReference type="NCBI Taxonomy" id="459519"/>
    <lineage>
        <taxon>Bacteria</taxon>
        <taxon>Pseudomonadati</taxon>
        <taxon>Pseudomonadota</taxon>
        <taxon>Alphaproteobacteria</taxon>
        <taxon>Hyphomicrobiales</taxon>
        <taxon>Xanthobacteraceae</taxon>
        <taxon>Ancylobacter</taxon>
    </lineage>
</organism>
<evidence type="ECO:0000259" key="6">
    <source>
        <dbReference type="PROSITE" id="PS51208"/>
    </source>
</evidence>
<dbReference type="PRINTS" id="PR00723">
    <property type="entry name" value="SUBTILISIN"/>
</dbReference>
<evidence type="ECO:0000313" key="8">
    <source>
        <dbReference type="Proteomes" id="UP001597299"/>
    </source>
</evidence>
<dbReference type="InterPro" id="IPR034061">
    <property type="entry name" value="Peptidases_S8_Autotransporter"/>
</dbReference>
<dbReference type="SUPFAM" id="SSF52743">
    <property type="entry name" value="Subtilisin-like"/>
    <property type="match status" value="1"/>
</dbReference>
<comment type="similarity">
    <text evidence="5">Belongs to the peptidase S8 family.</text>
</comment>
<evidence type="ECO:0000256" key="1">
    <source>
        <dbReference type="ARBA" id="ARBA00022670"/>
    </source>
</evidence>
<dbReference type="PROSITE" id="PS51892">
    <property type="entry name" value="SUBTILASE"/>
    <property type="match status" value="1"/>
</dbReference>
<dbReference type="Gene3D" id="2.40.128.130">
    <property type="entry name" value="Autotransporter beta-domain"/>
    <property type="match status" value="1"/>
</dbReference>
<evidence type="ECO:0000256" key="5">
    <source>
        <dbReference type="PROSITE-ProRule" id="PRU01240"/>
    </source>
</evidence>
<dbReference type="InterPro" id="IPR023828">
    <property type="entry name" value="Peptidase_S8_Ser-AS"/>
</dbReference>
<evidence type="ECO:0000256" key="3">
    <source>
        <dbReference type="ARBA" id="ARBA00022801"/>
    </source>
</evidence>
<name>A0ABW4Z2F5_9HYPH</name>
<dbReference type="Pfam" id="PF00082">
    <property type="entry name" value="Peptidase_S8"/>
    <property type="match status" value="1"/>
</dbReference>
<dbReference type="InterPro" id="IPR036852">
    <property type="entry name" value="Peptidase_S8/S53_dom_sf"/>
</dbReference>